<dbReference type="OrthoDB" id="262125at2"/>
<accession>A0A402DW47</accession>
<evidence type="ECO:0000256" key="1">
    <source>
        <dbReference type="ARBA" id="ARBA00009820"/>
    </source>
</evidence>
<dbReference type="PANTHER" id="PTHR36842:SF1">
    <property type="entry name" value="PROTEIN TOLB"/>
    <property type="match status" value="1"/>
</dbReference>
<dbReference type="InterPro" id="IPR011042">
    <property type="entry name" value="6-blade_b-propeller_TolB-like"/>
</dbReference>
<feature type="chain" id="PRO_5019497426" description="DUF11 domain-containing protein" evidence="2">
    <location>
        <begin position="22"/>
        <end position="1115"/>
    </location>
</feature>
<dbReference type="Proteomes" id="UP000289954">
    <property type="component" value="Unassembled WGS sequence"/>
</dbReference>
<reference evidence="4 5" key="1">
    <citation type="submission" date="2019-01" db="EMBL/GenBank/DDBJ databases">
        <title>Draft genome sequence of Cellulomonas takizawaensis strain TKZ-21.</title>
        <authorList>
            <person name="Yamamura H."/>
            <person name="Hayashi T."/>
            <person name="Hamada M."/>
            <person name="Serisawa Y."/>
            <person name="Matsuyama K."/>
            <person name="Nakagawa Y."/>
            <person name="Otoguro M."/>
            <person name="Yanagida F."/>
            <person name="Hayakawa M."/>
        </authorList>
    </citation>
    <scope>NUCLEOTIDE SEQUENCE [LARGE SCALE GENOMIC DNA]</scope>
    <source>
        <strain evidence="4 5">NBRC12680</strain>
    </source>
</reference>
<dbReference type="SUPFAM" id="SSF69304">
    <property type="entry name" value="Tricorn protease N-terminal domain"/>
    <property type="match status" value="1"/>
</dbReference>
<proteinExistence type="inferred from homology"/>
<comment type="similarity">
    <text evidence="1">Belongs to the TolB family.</text>
</comment>
<evidence type="ECO:0000313" key="5">
    <source>
        <dbReference type="Proteomes" id="UP000289954"/>
    </source>
</evidence>
<gene>
    <name evidence="4" type="ORF">CBZ_34030</name>
</gene>
<dbReference type="RefSeq" id="WP_130783026.1">
    <property type="nucleotide sequence ID" value="NZ_BIMR01000388.1"/>
</dbReference>
<dbReference type="Gene3D" id="2.120.10.30">
    <property type="entry name" value="TolB, C-terminal domain"/>
    <property type="match status" value="3"/>
</dbReference>
<evidence type="ECO:0000313" key="4">
    <source>
        <dbReference type="EMBL" id="GCE78347.1"/>
    </source>
</evidence>
<name>A0A402DW47_9CELL</name>
<sequence length="1115" mass="115158">MRRALTAGLVAAVVLPTAVLAAMGAPRPSVLPTPLVTPARLAYADAEQRVAQLAVWGDPFGGGDVELAAGPGGGGAADGLAAGPVLPALGELTSYWYPVEQGHRYDAEASTQKFGSGPIPLDIPVSSVFVSARHDPAGDVYLRFEPFGSVPPSVVRLTCGGAVESHPVLSHDGLRVAWATQRDGTWSVAVADLPVDDLGEGGLVVQDPPADLDWCDEVGAASTLLTDDAADETWPAWTPDDERLVFSGTADDPLGDLWSVPSTGDGDLVQVTSGPEADTQPAVADVADGTRTVVAFTTTRFRGDGSVAFVDLSDDGEASTDVQDPYVGEVGSVQGSEPAWGESFDDAWVAFTSRDQDPAGDVWLAHVDTSDGLMEVDFQEPVAAVLGRSESHPSWRSPFEPDALDRPTAWLTITDGPSMIDIHDVRADGSGDERVLANRVEAPPGGGTGTPGPEPLHELSPAYHPAGDRLAYASEHAELADFTWDLSQVVRSTPADQNAGEVLANDDGTPYDHGPFDAEPAWSPDGTRVAFARSPDPQGNAPTRLWVADLVAGTVTQVTTEGEEMLSEDHDPVWTPDGSRLLFSRWFLDDRGLTGGERYAVDSTEIWWVDVVGGTATELRQQYDCGETCDNTVLGRSPALSSDGTRLAVVDLTNVADATDDGVVDEPVTAYGGIGVLTVDTTTTPPTVTRARTLTGLRGDLTATPARATVDGTDHPAWSPDGTEVAFSAHRTGQPQQRGIWAVSAADGEGLRVVTDTPGQQDEPAFRPWTDLVVTLAATPSADGTSTLTVTVTNQGPALVVQGQVDVALPPGLTATAVPGCVPSAASQLTCTLPTPLRGGAPPVVFAIPLQGVTGTSGPVTAVVTSTSPEQDVTDNTATLVPTLVASLRGISVTVDVTPGLVWVGGLPAVATFTIRNLDPQPATDVTLTTAYPAGAVPAGTEPGTEPCLQAAGTCALGTLGADATRVLTAPLGVAPFTGPPQTGLVTGTVTRTTPDPTPADDTASAPLEVRQPTIVVSPVVVRPGGVAFVTGEWFPPGEPVLVSWTPGIMGAPGPYPVADDGTFQASLPVVADTQLGPRRLAVTGTTPGPLFGEVGADLLVTPNSVAAPSFLFRD</sequence>
<feature type="signal peptide" evidence="2">
    <location>
        <begin position="1"/>
        <end position="21"/>
    </location>
</feature>
<dbReference type="SUPFAM" id="SSF82171">
    <property type="entry name" value="DPP6 N-terminal domain-like"/>
    <property type="match status" value="1"/>
</dbReference>
<dbReference type="PANTHER" id="PTHR36842">
    <property type="entry name" value="PROTEIN TOLB HOMOLOG"/>
    <property type="match status" value="1"/>
</dbReference>
<dbReference type="AlphaFoldDB" id="A0A402DW47"/>
<comment type="caution">
    <text evidence="4">The sequence shown here is derived from an EMBL/GenBank/DDBJ whole genome shotgun (WGS) entry which is preliminary data.</text>
</comment>
<dbReference type="InterPro" id="IPR011659">
    <property type="entry name" value="WD40"/>
</dbReference>
<evidence type="ECO:0000256" key="2">
    <source>
        <dbReference type="SAM" id="SignalP"/>
    </source>
</evidence>
<dbReference type="Pfam" id="PF07676">
    <property type="entry name" value="PD40"/>
    <property type="match status" value="4"/>
</dbReference>
<dbReference type="InterPro" id="IPR001434">
    <property type="entry name" value="OmcB-like_DUF11"/>
</dbReference>
<dbReference type="EMBL" id="BIMR01000388">
    <property type="protein sequence ID" value="GCE78347.1"/>
    <property type="molecule type" value="Genomic_DNA"/>
</dbReference>
<keyword evidence="2" id="KW-0732">Signal</keyword>
<feature type="domain" description="DUF11" evidence="3">
    <location>
        <begin position="777"/>
        <end position="879"/>
    </location>
</feature>
<protein>
    <recommendedName>
        <fullName evidence="3">DUF11 domain-containing protein</fullName>
    </recommendedName>
</protein>
<organism evidence="4 5">
    <name type="scientific">Cellulomonas biazotea</name>
    <dbReference type="NCBI Taxonomy" id="1709"/>
    <lineage>
        <taxon>Bacteria</taxon>
        <taxon>Bacillati</taxon>
        <taxon>Actinomycetota</taxon>
        <taxon>Actinomycetes</taxon>
        <taxon>Micrococcales</taxon>
        <taxon>Cellulomonadaceae</taxon>
        <taxon>Cellulomonas</taxon>
    </lineage>
</organism>
<keyword evidence="5" id="KW-1185">Reference proteome</keyword>
<dbReference type="Pfam" id="PF01345">
    <property type="entry name" value="DUF11"/>
    <property type="match status" value="2"/>
</dbReference>
<feature type="domain" description="DUF11" evidence="3">
    <location>
        <begin position="902"/>
        <end position="1006"/>
    </location>
</feature>
<evidence type="ECO:0000259" key="3">
    <source>
        <dbReference type="Pfam" id="PF01345"/>
    </source>
</evidence>